<sequence length="129" mass="15172">MTSRKAQMQLQLDQLQGQLKILGDLQVQHDAKLAAIKSKVSNLDDKLSSMMSLMAMYDGSKSPAMKEFEYLNGDSSVCRDHRLKKKPRRWRNRNRGRFPVVSNRWRYRNLHKNKLRYLKTSGKNKLYPC</sequence>
<proteinExistence type="predicted"/>
<name>A0A1J3GN46_NOCCA</name>
<gene>
    <name evidence="1" type="ORF">LE_TR16081_c1_g1_i1_g.51317</name>
</gene>
<accession>A0A1J3GN46</accession>
<evidence type="ECO:0000313" key="1">
    <source>
        <dbReference type="EMBL" id="JAU57571.1"/>
    </source>
</evidence>
<reference evidence="1" key="1">
    <citation type="submission" date="2016-07" db="EMBL/GenBank/DDBJ databases">
        <title>De novo transcriptome assembly of four accessions of the metal hyperaccumulator plant Noccaea caerulescens.</title>
        <authorList>
            <person name="Blande D."/>
            <person name="Halimaa P."/>
            <person name="Tervahauta A.I."/>
            <person name="Aarts M.G."/>
            <person name="Karenlampi S.O."/>
        </authorList>
    </citation>
    <scope>NUCLEOTIDE SEQUENCE</scope>
</reference>
<dbReference type="EMBL" id="GEVL01019770">
    <property type="protein sequence ID" value="JAU57571.1"/>
    <property type="molecule type" value="Transcribed_RNA"/>
</dbReference>
<dbReference type="AlphaFoldDB" id="A0A1J3GN46"/>
<protein>
    <submittedName>
        <fullName evidence="1">Uncharacterized protein</fullName>
    </submittedName>
</protein>
<organism evidence="1">
    <name type="scientific">Noccaea caerulescens</name>
    <name type="common">Alpine penny-cress</name>
    <name type="synonym">Thlaspi caerulescens</name>
    <dbReference type="NCBI Taxonomy" id="107243"/>
    <lineage>
        <taxon>Eukaryota</taxon>
        <taxon>Viridiplantae</taxon>
        <taxon>Streptophyta</taxon>
        <taxon>Embryophyta</taxon>
        <taxon>Tracheophyta</taxon>
        <taxon>Spermatophyta</taxon>
        <taxon>Magnoliopsida</taxon>
        <taxon>eudicotyledons</taxon>
        <taxon>Gunneridae</taxon>
        <taxon>Pentapetalae</taxon>
        <taxon>rosids</taxon>
        <taxon>malvids</taxon>
        <taxon>Brassicales</taxon>
        <taxon>Brassicaceae</taxon>
        <taxon>Coluteocarpeae</taxon>
        <taxon>Noccaea</taxon>
    </lineage>
</organism>